<dbReference type="Proteomes" id="UP000001055">
    <property type="component" value="Unassembled WGS sequence"/>
</dbReference>
<name>Q0UWQ3_PHANO</name>
<evidence type="ECO:0000313" key="2">
    <source>
        <dbReference type="EMBL" id="EAT89016.2"/>
    </source>
</evidence>
<evidence type="ECO:0000313" key="3">
    <source>
        <dbReference type="Proteomes" id="UP000001055"/>
    </source>
</evidence>
<accession>Q0UWQ3</accession>
<feature type="compositionally biased region" description="Polar residues" evidence="1">
    <location>
        <begin position="1"/>
        <end position="28"/>
    </location>
</feature>
<dbReference type="VEuPathDB" id="FungiDB:JI435_038110"/>
<dbReference type="EMBL" id="CH445329">
    <property type="protein sequence ID" value="EAT89016.2"/>
    <property type="molecule type" value="Genomic_DNA"/>
</dbReference>
<sequence>MPASQRPSTLAKANSSAYNNDDASTPTRWKSPIVIDADANTLPGGTQRQDVNDKKLKDPKPIKDDLSDVSAGTAREEVDTRDAMKKDKDFKDDDTKTLVAGKGRRDRNGKIMTKKELAAEGLIRVLVACTVM</sequence>
<gene>
    <name evidence="2" type="ORF">SNOG_03811</name>
</gene>
<organism evidence="2 3">
    <name type="scientific">Phaeosphaeria nodorum (strain SN15 / ATCC MYA-4574 / FGSC 10173)</name>
    <name type="common">Glume blotch fungus</name>
    <name type="synonym">Parastagonospora nodorum</name>
    <dbReference type="NCBI Taxonomy" id="321614"/>
    <lineage>
        <taxon>Eukaryota</taxon>
        <taxon>Fungi</taxon>
        <taxon>Dikarya</taxon>
        <taxon>Ascomycota</taxon>
        <taxon>Pezizomycotina</taxon>
        <taxon>Dothideomycetes</taxon>
        <taxon>Pleosporomycetidae</taxon>
        <taxon>Pleosporales</taxon>
        <taxon>Pleosporineae</taxon>
        <taxon>Phaeosphaeriaceae</taxon>
        <taxon>Parastagonospora</taxon>
    </lineage>
</organism>
<evidence type="ECO:0000256" key="1">
    <source>
        <dbReference type="SAM" id="MobiDB-lite"/>
    </source>
</evidence>
<dbReference type="GeneID" id="5971220"/>
<reference evidence="3" key="1">
    <citation type="journal article" date="2007" name="Plant Cell">
        <title>Dothideomycete-plant interactions illuminated by genome sequencing and EST analysis of the wheat pathogen Stagonospora nodorum.</title>
        <authorList>
            <person name="Hane J.K."/>
            <person name="Lowe R.G."/>
            <person name="Solomon P.S."/>
            <person name="Tan K.C."/>
            <person name="Schoch C.L."/>
            <person name="Spatafora J.W."/>
            <person name="Crous P.W."/>
            <person name="Kodira C."/>
            <person name="Birren B.W."/>
            <person name="Galagan J.E."/>
            <person name="Torriani S.F."/>
            <person name="McDonald B.A."/>
            <person name="Oliver R.P."/>
        </authorList>
    </citation>
    <scope>NUCLEOTIDE SEQUENCE [LARGE SCALE GENOMIC DNA]</scope>
    <source>
        <strain evidence="3">SN15 / ATCC MYA-4574 / FGSC 10173</strain>
    </source>
</reference>
<dbReference type="RefSeq" id="XP_001794357.1">
    <property type="nucleotide sequence ID" value="XM_001794305.1"/>
</dbReference>
<proteinExistence type="predicted"/>
<protein>
    <submittedName>
        <fullName evidence="2">Uncharacterized protein</fullName>
    </submittedName>
</protein>
<feature type="region of interest" description="Disordered" evidence="1">
    <location>
        <begin position="1"/>
        <end position="81"/>
    </location>
</feature>
<dbReference type="InParanoid" id="Q0UWQ3"/>
<dbReference type="AlphaFoldDB" id="Q0UWQ3"/>
<feature type="compositionally biased region" description="Basic and acidic residues" evidence="1">
    <location>
        <begin position="50"/>
        <end position="66"/>
    </location>
</feature>
<dbReference type="KEGG" id="pno:SNOG_03811"/>